<comment type="function">
    <text evidence="6">Hydrolysis of 6-phosphogluconolactone to 6-phosphogluconate.</text>
</comment>
<sequence>MSGTIYACTSTAVLAQQLRDLVVRAQDQALQSHDRFTVAISGGSLPRTLAQGLLAQPEGLHWSKWHVFYADERCVPLDDAESNHRLVQAELLDHVPIPRAQVYTLNPALVTNPEEAANDYEKQMTDVFAHKDAVRLPVFDLILLGMGPDGHTCSLFPGHPLLDEKERWVSYLQDSPKPPPTRITLTLPVVNHARRAVFVVIGSNKQDALARIFDHKEPLPAQRVQLVHGELVWLMDEAAASAIQRAPIARLVEN</sequence>
<feature type="domain" description="Glucosamine/galactosamine-6-phosphate isomerase" evidence="7">
    <location>
        <begin position="11"/>
        <end position="233"/>
    </location>
</feature>
<dbReference type="GO" id="GO:0005975">
    <property type="term" value="P:carbohydrate metabolic process"/>
    <property type="evidence" value="ECO:0007669"/>
    <property type="project" value="UniProtKB-UniRule"/>
</dbReference>
<dbReference type="Proteomes" id="UP001151582">
    <property type="component" value="Unassembled WGS sequence"/>
</dbReference>
<accession>A0A9W8B4K1</accession>
<evidence type="ECO:0000256" key="6">
    <source>
        <dbReference type="RuleBase" id="RU365095"/>
    </source>
</evidence>
<evidence type="ECO:0000256" key="1">
    <source>
        <dbReference type="ARBA" id="ARBA00000832"/>
    </source>
</evidence>
<dbReference type="InterPro" id="IPR039104">
    <property type="entry name" value="6PGL"/>
</dbReference>
<dbReference type="OrthoDB" id="432544at2759"/>
<dbReference type="EMBL" id="JANBQB010000071">
    <property type="protein sequence ID" value="KAJ1983068.1"/>
    <property type="molecule type" value="Genomic_DNA"/>
</dbReference>
<comment type="similarity">
    <text evidence="3 6">Belongs to the glucosamine/galactosamine-6-phosphate isomerase family. 6-phosphogluconolactonase subfamily.</text>
</comment>
<dbReference type="AlphaFoldDB" id="A0A9W8B4K1"/>
<evidence type="ECO:0000313" key="9">
    <source>
        <dbReference type="Proteomes" id="UP001151582"/>
    </source>
</evidence>
<dbReference type="InterPro" id="IPR005900">
    <property type="entry name" value="6-phosphogluconolactonase_DevB"/>
</dbReference>
<gene>
    <name evidence="8" type="primary">SOL1</name>
    <name evidence="8" type="ORF">H4R34_001490</name>
</gene>
<dbReference type="FunFam" id="3.40.50.1360:FF:000005">
    <property type="entry name" value="6-phosphogluconolactonase"/>
    <property type="match status" value="1"/>
</dbReference>
<dbReference type="SUPFAM" id="SSF100950">
    <property type="entry name" value="NagB/RpiA/CoA transferase-like"/>
    <property type="match status" value="1"/>
</dbReference>
<evidence type="ECO:0000256" key="5">
    <source>
        <dbReference type="ARBA" id="ARBA00022801"/>
    </source>
</evidence>
<protein>
    <recommendedName>
        <fullName evidence="4 6">6-phosphogluconolactonase</fullName>
        <shortName evidence="6">6PGL</shortName>
        <ecNumber evidence="4 6">3.1.1.31</ecNumber>
    </recommendedName>
</protein>
<dbReference type="InterPro" id="IPR006148">
    <property type="entry name" value="Glc/Gal-6P_isomerase"/>
</dbReference>
<evidence type="ECO:0000256" key="3">
    <source>
        <dbReference type="ARBA" id="ARBA00010662"/>
    </source>
</evidence>
<comment type="caution">
    <text evidence="8">The sequence shown here is derived from an EMBL/GenBank/DDBJ whole genome shotgun (WGS) entry which is preliminary data.</text>
</comment>
<dbReference type="PANTHER" id="PTHR11054">
    <property type="entry name" value="6-PHOSPHOGLUCONOLACTONASE"/>
    <property type="match status" value="1"/>
</dbReference>
<comment type="pathway">
    <text evidence="2 6">Carbohydrate degradation; pentose phosphate pathway; D-ribulose 5-phosphate from D-glucose 6-phosphate (oxidative stage): step 2/3.</text>
</comment>
<evidence type="ECO:0000256" key="4">
    <source>
        <dbReference type="ARBA" id="ARBA00013198"/>
    </source>
</evidence>
<dbReference type="EC" id="3.1.1.31" evidence="4 6"/>
<dbReference type="Pfam" id="PF01182">
    <property type="entry name" value="Glucosamine_iso"/>
    <property type="match status" value="1"/>
</dbReference>
<evidence type="ECO:0000259" key="7">
    <source>
        <dbReference type="Pfam" id="PF01182"/>
    </source>
</evidence>
<keyword evidence="9" id="KW-1185">Reference proteome</keyword>
<reference evidence="8" key="1">
    <citation type="submission" date="2022-07" db="EMBL/GenBank/DDBJ databases">
        <title>Phylogenomic reconstructions and comparative analyses of Kickxellomycotina fungi.</title>
        <authorList>
            <person name="Reynolds N.K."/>
            <person name="Stajich J.E."/>
            <person name="Barry K."/>
            <person name="Grigoriev I.V."/>
            <person name="Crous P."/>
            <person name="Smith M.E."/>
        </authorList>
    </citation>
    <scope>NUCLEOTIDE SEQUENCE</scope>
    <source>
        <strain evidence="8">RSA 567</strain>
    </source>
</reference>
<dbReference type="InterPro" id="IPR037171">
    <property type="entry name" value="NagB/RpiA_transferase-like"/>
</dbReference>
<dbReference type="Gene3D" id="3.40.50.1360">
    <property type="match status" value="1"/>
</dbReference>
<dbReference type="GO" id="GO:0006098">
    <property type="term" value="P:pentose-phosphate shunt"/>
    <property type="evidence" value="ECO:0007669"/>
    <property type="project" value="InterPro"/>
</dbReference>
<name>A0A9W8B4K1_9FUNG</name>
<dbReference type="CDD" id="cd01400">
    <property type="entry name" value="6PGL"/>
    <property type="match status" value="1"/>
</dbReference>
<proteinExistence type="inferred from homology"/>
<dbReference type="PANTHER" id="PTHR11054:SF0">
    <property type="entry name" value="6-PHOSPHOGLUCONOLACTONASE"/>
    <property type="match status" value="1"/>
</dbReference>
<organism evidence="8 9">
    <name type="scientific">Dimargaris verticillata</name>
    <dbReference type="NCBI Taxonomy" id="2761393"/>
    <lineage>
        <taxon>Eukaryota</taxon>
        <taxon>Fungi</taxon>
        <taxon>Fungi incertae sedis</taxon>
        <taxon>Zoopagomycota</taxon>
        <taxon>Kickxellomycotina</taxon>
        <taxon>Dimargaritomycetes</taxon>
        <taxon>Dimargaritales</taxon>
        <taxon>Dimargaritaceae</taxon>
        <taxon>Dimargaris</taxon>
    </lineage>
</organism>
<comment type="catalytic activity">
    <reaction evidence="1 6">
        <text>6-phospho-D-glucono-1,5-lactone + H2O = 6-phospho-D-gluconate + H(+)</text>
        <dbReference type="Rhea" id="RHEA:12556"/>
        <dbReference type="ChEBI" id="CHEBI:15377"/>
        <dbReference type="ChEBI" id="CHEBI:15378"/>
        <dbReference type="ChEBI" id="CHEBI:57955"/>
        <dbReference type="ChEBI" id="CHEBI:58759"/>
        <dbReference type="EC" id="3.1.1.31"/>
    </reaction>
</comment>
<dbReference type="GO" id="GO:0017057">
    <property type="term" value="F:6-phosphogluconolactonase activity"/>
    <property type="evidence" value="ECO:0007669"/>
    <property type="project" value="UniProtKB-UniRule"/>
</dbReference>
<keyword evidence="5 6" id="KW-0378">Hydrolase</keyword>
<dbReference type="NCBIfam" id="TIGR01198">
    <property type="entry name" value="pgl"/>
    <property type="match status" value="1"/>
</dbReference>
<evidence type="ECO:0000256" key="2">
    <source>
        <dbReference type="ARBA" id="ARBA00004961"/>
    </source>
</evidence>
<evidence type="ECO:0000313" key="8">
    <source>
        <dbReference type="EMBL" id="KAJ1983068.1"/>
    </source>
</evidence>